<evidence type="ECO:0000256" key="2">
    <source>
        <dbReference type="ARBA" id="ARBA00022645"/>
    </source>
</evidence>
<gene>
    <name evidence="8" type="ORF">ACFFGY_13110</name>
</gene>
<keyword evidence="3 5" id="KW-0472">Membrane</keyword>
<evidence type="ECO:0000256" key="4">
    <source>
        <dbReference type="SAM" id="MobiDB-lite"/>
    </source>
</evidence>
<dbReference type="Pfam" id="PF00905">
    <property type="entry name" value="Transpeptidase"/>
    <property type="match status" value="1"/>
</dbReference>
<reference evidence="8 9" key="1">
    <citation type="submission" date="2024-09" db="EMBL/GenBank/DDBJ databases">
        <authorList>
            <person name="Sun Q."/>
            <person name="Mori K."/>
        </authorList>
    </citation>
    <scope>NUCLEOTIDE SEQUENCE [LARGE SCALE GENOMIC DNA]</scope>
    <source>
        <strain evidence="8 9">TBRC 5777</strain>
    </source>
</reference>
<organism evidence="8 9">
    <name type="scientific">Roseomonas elaeocarpi</name>
    <dbReference type="NCBI Taxonomy" id="907779"/>
    <lineage>
        <taxon>Bacteria</taxon>
        <taxon>Pseudomonadati</taxon>
        <taxon>Pseudomonadota</taxon>
        <taxon>Alphaproteobacteria</taxon>
        <taxon>Acetobacterales</taxon>
        <taxon>Roseomonadaceae</taxon>
        <taxon>Roseomonas</taxon>
    </lineage>
</organism>
<dbReference type="InterPro" id="IPR001460">
    <property type="entry name" value="PCN-bd_Tpept"/>
</dbReference>
<dbReference type="InterPro" id="IPR005311">
    <property type="entry name" value="PBP_dimer"/>
</dbReference>
<feature type="compositionally biased region" description="Pro residues" evidence="4">
    <location>
        <begin position="640"/>
        <end position="650"/>
    </location>
</feature>
<dbReference type="InterPro" id="IPR050515">
    <property type="entry name" value="Beta-lactam/transpept"/>
</dbReference>
<feature type="compositionally biased region" description="Low complexity" evidence="4">
    <location>
        <begin position="651"/>
        <end position="660"/>
    </location>
</feature>
<evidence type="ECO:0000256" key="5">
    <source>
        <dbReference type="SAM" id="Phobius"/>
    </source>
</evidence>
<keyword evidence="2" id="KW-0121">Carboxypeptidase</keyword>
<comment type="subcellular location">
    <subcellularLocation>
        <location evidence="1">Membrane</location>
    </subcellularLocation>
</comment>
<accession>A0ABV6JUP8</accession>
<keyword evidence="5" id="KW-0812">Transmembrane</keyword>
<dbReference type="Pfam" id="PF03717">
    <property type="entry name" value="PBP_dimer"/>
    <property type="match status" value="1"/>
</dbReference>
<evidence type="ECO:0000256" key="3">
    <source>
        <dbReference type="ARBA" id="ARBA00023136"/>
    </source>
</evidence>
<keyword evidence="5" id="KW-1133">Transmembrane helix</keyword>
<dbReference type="Gene3D" id="3.40.710.10">
    <property type="entry name" value="DD-peptidase/beta-lactamase superfamily"/>
    <property type="match status" value="1"/>
</dbReference>
<keyword evidence="9" id="KW-1185">Reference proteome</keyword>
<sequence length="689" mass="72936">MSGPRAPQPDAQPGRPAAAPPLPRAQARVDDNGSRARQSQPDLARRAALERSRGRLVLTAMGFGVLFAAVGTKLAIATMLDPREPRRIAMQAATGAPVATAASRAPITDRNGEILAVSLPVTELVANPRQIENPAQVADQLARILPQMDRAKLAARLSGDKQFAYIARALTPRQTQAVNDLGVAGLEFHTSERRYYPQGRAAVHVLGNVDVDNEGVSGVERYFNERLRQAPDQELRLSIDVRVNVALRDTLTQAISDFNGIGGAGMLEDVRTGEIIGMVSLPDYDAGDIGGATPEQRFNRATVGTYEPGSTFKLLTTSMALDYGTANLYSTFDAGHPIRIGRFTIRDFQGKNRVLSLPEVIQFSSNIGAARIAIQVGAQRQREFLGRMNMLSRLHLELPELATPLAPPASLWRDASTYTIGFGQGISVTPLHVINAVSTIANGGTLRQPTLLMQPPGTQRDGVRVITEKTTELVRKLMRVVVTDGSGKTAEVPGYFLGGKTGTAQKAGPNGGYVQGKRITAFAGAFPMQAPRYAIYLMIDEPKPNAHSYGYATAGWVAAPAAARAVARIAPILGMVPDDPKDPAILQSLYVPLQPGRGPAPRNPAPTGAAQAAAQPASQPGAAAAPATTRPASTRNLATPPRPLAPPATTTPPGTAENPTRGPLRTTEALPAASGTGGGRWDNTYAAAR</sequence>
<feature type="region of interest" description="Disordered" evidence="4">
    <location>
        <begin position="1"/>
        <end position="46"/>
    </location>
</feature>
<feature type="transmembrane region" description="Helical" evidence="5">
    <location>
        <begin position="56"/>
        <end position="80"/>
    </location>
</feature>
<dbReference type="Gene3D" id="3.30.450.330">
    <property type="match status" value="1"/>
</dbReference>
<dbReference type="EMBL" id="JBHLUN010000008">
    <property type="protein sequence ID" value="MFC0409190.1"/>
    <property type="molecule type" value="Genomic_DNA"/>
</dbReference>
<feature type="compositionally biased region" description="Low complexity" evidence="4">
    <location>
        <begin position="1"/>
        <end position="17"/>
    </location>
</feature>
<keyword evidence="2" id="KW-0378">Hydrolase</keyword>
<evidence type="ECO:0000313" key="9">
    <source>
        <dbReference type="Proteomes" id="UP001589865"/>
    </source>
</evidence>
<feature type="domain" description="Penicillin-binding protein dimerisation" evidence="7">
    <location>
        <begin position="100"/>
        <end position="215"/>
    </location>
</feature>
<protein>
    <submittedName>
        <fullName evidence="8">Peptidoglycan D,D-transpeptidase FtsI family protein</fullName>
    </submittedName>
</protein>
<dbReference type="Proteomes" id="UP001589865">
    <property type="component" value="Unassembled WGS sequence"/>
</dbReference>
<dbReference type="SUPFAM" id="SSF56601">
    <property type="entry name" value="beta-lactamase/transpeptidase-like"/>
    <property type="match status" value="1"/>
</dbReference>
<dbReference type="RefSeq" id="WP_377044936.1">
    <property type="nucleotide sequence ID" value="NZ_JBHLUN010000008.1"/>
</dbReference>
<evidence type="ECO:0000259" key="7">
    <source>
        <dbReference type="Pfam" id="PF03717"/>
    </source>
</evidence>
<dbReference type="Gene3D" id="3.90.1310.10">
    <property type="entry name" value="Penicillin-binding protein 2a (Domain 2)"/>
    <property type="match status" value="1"/>
</dbReference>
<feature type="domain" description="Penicillin-binding protein transpeptidase" evidence="6">
    <location>
        <begin position="264"/>
        <end position="557"/>
    </location>
</feature>
<proteinExistence type="predicted"/>
<feature type="region of interest" description="Disordered" evidence="4">
    <location>
        <begin position="592"/>
        <end position="689"/>
    </location>
</feature>
<evidence type="ECO:0000259" key="6">
    <source>
        <dbReference type="Pfam" id="PF00905"/>
    </source>
</evidence>
<evidence type="ECO:0000256" key="1">
    <source>
        <dbReference type="ARBA" id="ARBA00004370"/>
    </source>
</evidence>
<comment type="caution">
    <text evidence="8">The sequence shown here is derived from an EMBL/GenBank/DDBJ whole genome shotgun (WGS) entry which is preliminary data.</text>
</comment>
<evidence type="ECO:0000313" key="8">
    <source>
        <dbReference type="EMBL" id="MFC0409190.1"/>
    </source>
</evidence>
<dbReference type="PANTHER" id="PTHR30627:SF1">
    <property type="entry name" value="PEPTIDOGLYCAN D,D-TRANSPEPTIDASE FTSI"/>
    <property type="match status" value="1"/>
</dbReference>
<dbReference type="InterPro" id="IPR036138">
    <property type="entry name" value="PBP_dimer_sf"/>
</dbReference>
<dbReference type="PANTHER" id="PTHR30627">
    <property type="entry name" value="PEPTIDOGLYCAN D,D-TRANSPEPTIDASE"/>
    <property type="match status" value="1"/>
</dbReference>
<keyword evidence="2" id="KW-0645">Protease</keyword>
<dbReference type="InterPro" id="IPR012338">
    <property type="entry name" value="Beta-lactam/transpept-like"/>
</dbReference>
<name>A0ABV6JUP8_9PROT</name>
<feature type="compositionally biased region" description="Low complexity" evidence="4">
    <location>
        <begin position="595"/>
        <end position="639"/>
    </location>
</feature>
<dbReference type="SUPFAM" id="SSF56519">
    <property type="entry name" value="Penicillin binding protein dimerisation domain"/>
    <property type="match status" value="1"/>
</dbReference>